<dbReference type="EMBL" id="AFAR01000168">
    <property type="protein sequence ID" value="EGF26904.1"/>
    <property type="molecule type" value="Genomic_DNA"/>
</dbReference>
<dbReference type="Proteomes" id="UP000006222">
    <property type="component" value="Unassembled WGS sequence"/>
</dbReference>
<reference evidence="1 2" key="1">
    <citation type="journal article" date="2013" name="Mar. Genomics">
        <title>Expression of sulfatases in Rhodopirellula baltica and the diversity of sulfatases in the genus Rhodopirellula.</title>
        <authorList>
            <person name="Wegner C.E."/>
            <person name="Richter-Heitmann T."/>
            <person name="Klindworth A."/>
            <person name="Klockow C."/>
            <person name="Richter M."/>
            <person name="Achstetter T."/>
            <person name="Glockner F.O."/>
            <person name="Harder J."/>
        </authorList>
    </citation>
    <scope>NUCLEOTIDE SEQUENCE [LARGE SCALE GENOMIC DNA]</scope>
    <source>
        <strain evidence="1 2">WH47</strain>
    </source>
</reference>
<dbReference type="AlphaFoldDB" id="F2ATS0"/>
<evidence type="ECO:0000313" key="1">
    <source>
        <dbReference type="EMBL" id="EGF26904.1"/>
    </source>
</evidence>
<name>F2ATS0_RHOBT</name>
<protein>
    <submittedName>
        <fullName evidence="1">Uncharacterized protein</fullName>
    </submittedName>
</protein>
<gene>
    <name evidence="1" type="ORF">RBWH47_03943</name>
</gene>
<evidence type="ECO:0000313" key="2">
    <source>
        <dbReference type="Proteomes" id="UP000006222"/>
    </source>
</evidence>
<dbReference type="PATRIC" id="fig|991778.3.peg.3313"/>
<organism evidence="1 2">
    <name type="scientific">Rhodopirellula baltica WH47</name>
    <dbReference type="NCBI Taxonomy" id="991778"/>
    <lineage>
        <taxon>Bacteria</taxon>
        <taxon>Pseudomonadati</taxon>
        <taxon>Planctomycetota</taxon>
        <taxon>Planctomycetia</taxon>
        <taxon>Pirellulales</taxon>
        <taxon>Pirellulaceae</taxon>
        <taxon>Rhodopirellula</taxon>
    </lineage>
</organism>
<accession>F2ATS0</accession>
<comment type="caution">
    <text evidence="1">The sequence shown here is derived from an EMBL/GenBank/DDBJ whole genome shotgun (WGS) entry which is preliminary data.</text>
</comment>
<sequence length="64" mass="6760">MSLVALDSQELRLVPASFSLSSVTDSFFFGTKPGGETLSQASIPLRDCNHANRLLSVAVTFATG</sequence>
<proteinExistence type="predicted"/>